<dbReference type="AlphaFoldDB" id="A0A849AXD4"/>
<dbReference type="Proteomes" id="UP000557772">
    <property type="component" value="Unassembled WGS sequence"/>
</dbReference>
<organism evidence="1 2">
    <name type="scientific">Flexivirga aerilata</name>
    <dbReference type="NCBI Taxonomy" id="1656889"/>
    <lineage>
        <taxon>Bacteria</taxon>
        <taxon>Bacillati</taxon>
        <taxon>Actinomycetota</taxon>
        <taxon>Actinomycetes</taxon>
        <taxon>Micrococcales</taxon>
        <taxon>Dermacoccaceae</taxon>
        <taxon>Flexivirga</taxon>
    </lineage>
</organism>
<reference evidence="1 2" key="1">
    <citation type="submission" date="2020-05" db="EMBL/GenBank/DDBJ databases">
        <title>Flexivirga sp. ID2601S isolated from air conditioner.</title>
        <authorList>
            <person name="Kim D.H."/>
        </authorList>
    </citation>
    <scope>NUCLEOTIDE SEQUENCE [LARGE SCALE GENOMIC DNA]</scope>
    <source>
        <strain evidence="1 2">ID2601S</strain>
    </source>
</reference>
<sequence length="93" mass="9919">MAEAEAAGLGDEWIGSANRLVDAAARQDSEAASEVVSEIAQRSNAFVVGVVGFIVAGQRMLLEANAVHQGRTVHDLLEQVREQLATMPDDDSR</sequence>
<comment type="caution">
    <text evidence="1">The sequence shown here is derived from an EMBL/GenBank/DDBJ whole genome shotgun (WGS) entry which is preliminary data.</text>
</comment>
<accession>A0A849AXD4</accession>
<gene>
    <name evidence="1" type="ORF">HJ588_18805</name>
</gene>
<protein>
    <submittedName>
        <fullName evidence="1">Uncharacterized protein</fullName>
    </submittedName>
</protein>
<dbReference type="EMBL" id="JABENB010000004">
    <property type="protein sequence ID" value="NNG41312.1"/>
    <property type="molecule type" value="Genomic_DNA"/>
</dbReference>
<evidence type="ECO:0000313" key="1">
    <source>
        <dbReference type="EMBL" id="NNG41312.1"/>
    </source>
</evidence>
<keyword evidence="2" id="KW-1185">Reference proteome</keyword>
<name>A0A849AXD4_9MICO</name>
<evidence type="ECO:0000313" key="2">
    <source>
        <dbReference type="Proteomes" id="UP000557772"/>
    </source>
</evidence>
<proteinExistence type="predicted"/>